<dbReference type="Pfam" id="PF00528">
    <property type="entry name" value="BPD_transp_1"/>
    <property type="match status" value="1"/>
</dbReference>
<evidence type="ECO:0000313" key="10">
    <source>
        <dbReference type="Proteomes" id="UP001614394"/>
    </source>
</evidence>
<evidence type="ECO:0000259" key="8">
    <source>
        <dbReference type="PROSITE" id="PS50928"/>
    </source>
</evidence>
<name>A0ABW8CBE7_9ACTN</name>
<evidence type="ECO:0000313" key="9">
    <source>
        <dbReference type="EMBL" id="MFI9102701.1"/>
    </source>
</evidence>
<evidence type="ECO:0000256" key="4">
    <source>
        <dbReference type="ARBA" id="ARBA00022692"/>
    </source>
</evidence>
<dbReference type="CDD" id="cd06261">
    <property type="entry name" value="TM_PBP2"/>
    <property type="match status" value="1"/>
</dbReference>
<dbReference type="EMBL" id="JBITYG010000005">
    <property type="protein sequence ID" value="MFI9102701.1"/>
    <property type="molecule type" value="Genomic_DNA"/>
</dbReference>
<comment type="subcellular location">
    <subcellularLocation>
        <location evidence="1 7">Cell membrane</location>
        <topology evidence="1 7">Multi-pass membrane protein</topology>
    </subcellularLocation>
</comment>
<comment type="caution">
    <text evidence="9">The sequence shown here is derived from an EMBL/GenBank/DDBJ whole genome shotgun (WGS) entry which is preliminary data.</text>
</comment>
<dbReference type="PANTHER" id="PTHR30193:SF41">
    <property type="entry name" value="DIACETYLCHITOBIOSE UPTAKE SYSTEM PERMEASE PROTEIN NGCF"/>
    <property type="match status" value="1"/>
</dbReference>
<keyword evidence="2 7" id="KW-0813">Transport</keyword>
<dbReference type="InterPro" id="IPR000515">
    <property type="entry name" value="MetI-like"/>
</dbReference>
<keyword evidence="5 7" id="KW-1133">Transmembrane helix</keyword>
<evidence type="ECO:0000256" key="6">
    <source>
        <dbReference type="ARBA" id="ARBA00023136"/>
    </source>
</evidence>
<feature type="domain" description="ABC transmembrane type-1" evidence="8">
    <location>
        <begin position="67"/>
        <end position="298"/>
    </location>
</feature>
<feature type="transmembrane region" description="Helical" evidence="7">
    <location>
        <begin position="277"/>
        <end position="297"/>
    </location>
</feature>
<reference evidence="9 10" key="1">
    <citation type="submission" date="2024-10" db="EMBL/GenBank/DDBJ databases">
        <title>The Natural Products Discovery Center: Release of the First 8490 Sequenced Strains for Exploring Actinobacteria Biosynthetic Diversity.</title>
        <authorList>
            <person name="Kalkreuter E."/>
            <person name="Kautsar S.A."/>
            <person name="Yang D."/>
            <person name="Bader C.D."/>
            <person name="Teijaro C.N."/>
            <person name="Fluegel L."/>
            <person name="Davis C.M."/>
            <person name="Simpson J.R."/>
            <person name="Lauterbach L."/>
            <person name="Steele A.D."/>
            <person name="Gui C."/>
            <person name="Meng S."/>
            <person name="Li G."/>
            <person name="Viehrig K."/>
            <person name="Ye F."/>
            <person name="Su P."/>
            <person name="Kiefer A.F."/>
            <person name="Nichols A."/>
            <person name="Cepeda A.J."/>
            <person name="Yan W."/>
            <person name="Fan B."/>
            <person name="Jiang Y."/>
            <person name="Adhikari A."/>
            <person name="Zheng C.-J."/>
            <person name="Schuster L."/>
            <person name="Cowan T.M."/>
            <person name="Smanski M.J."/>
            <person name="Chevrette M.G."/>
            <person name="De Carvalho L.P.S."/>
            <person name="Shen B."/>
        </authorList>
    </citation>
    <scope>NUCLEOTIDE SEQUENCE [LARGE SCALE GENOMIC DNA]</scope>
    <source>
        <strain evidence="9 10">NPDC053399</strain>
    </source>
</reference>
<accession>A0ABW8CBE7</accession>
<dbReference type="RefSeq" id="WP_138354264.1">
    <property type="nucleotide sequence ID" value="NZ_JAAIKO010000014.1"/>
</dbReference>
<evidence type="ECO:0000256" key="3">
    <source>
        <dbReference type="ARBA" id="ARBA00022475"/>
    </source>
</evidence>
<dbReference type="InterPro" id="IPR035906">
    <property type="entry name" value="MetI-like_sf"/>
</dbReference>
<sequence>MRHGKYRFIIGFLAIPLALYGVLVISPFVQDFQISMTDWSGISSDKKFIGLDNYQKLIHNDLFWKSLSHNIIMLLVVPLVTLSLGLFFAFMLNVGGRRRGSAAGVSGVRGSSIYKVVFFFPQVLSVTIIAVLWQQIYNPDNKEGLLNALLGNLGLASLQHAWLGDKSTALACIMVVMIWANVGFYVVLFSAGMASIPTEIYEAARLDGAERGTTFFRITLPLLRDTVATGWVYMGIMAMDGFAFVQLMSVNNGGPDESTDVLPLLLYKTAFRDNSQFGYAASMGVAMLIVTLIFAVLSMRLSRRDRIEF</sequence>
<keyword evidence="6 7" id="KW-0472">Membrane</keyword>
<organism evidence="9 10">
    <name type="scientific">Streptomyces fildesensis</name>
    <dbReference type="NCBI Taxonomy" id="375757"/>
    <lineage>
        <taxon>Bacteria</taxon>
        <taxon>Bacillati</taxon>
        <taxon>Actinomycetota</taxon>
        <taxon>Actinomycetes</taxon>
        <taxon>Kitasatosporales</taxon>
        <taxon>Streptomycetaceae</taxon>
        <taxon>Streptomyces</taxon>
    </lineage>
</organism>
<feature type="transmembrane region" description="Helical" evidence="7">
    <location>
        <begin position="7"/>
        <end position="29"/>
    </location>
</feature>
<dbReference type="PROSITE" id="PS50928">
    <property type="entry name" value="ABC_TM1"/>
    <property type="match status" value="1"/>
</dbReference>
<evidence type="ECO:0000256" key="7">
    <source>
        <dbReference type="RuleBase" id="RU363032"/>
    </source>
</evidence>
<feature type="transmembrane region" description="Helical" evidence="7">
    <location>
        <begin position="170"/>
        <end position="191"/>
    </location>
</feature>
<feature type="transmembrane region" description="Helical" evidence="7">
    <location>
        <begin position="71"/>
        <end position="92"/>
    </location>
</feature>
<dbReference type="PANTHER" id="PTHR30193">
    <property type="entry name" value="ABC TRANSPORTER PERMEASE PROTEIN"/>
    <property type="match status" value="1"/>
</dbReference>
<evidence type="ECO:0000256" key="1">
    <source>
        <dbReference type="ARBA" id="ARBA00004651"/>
    </source>
</evidence>
<dbReference type="SUPFAM" id="SSF161098">
    <property type="entry name" value="MetI-like"/>
    <property type="match status" value="1"/>
</dbReference>
<evidence type="ECO:0000256" key="2">
    <source>
        <dbReference type="ARBA" id="ARBA00022448"/>
    </source>
</evidence>
<gene>
    <name evidence="9" type="ORF">ACIGXA_19490</name>
</gene>
<dbReference type="Gene3D" id="1.10.3720.10">
    <property type="entry name" value="MetI-like"/>
    <property type="match status" value="1"/>
</dbReference>
<dbReference type="InterPro" id="IPR051393">
    <property type="entry name" value="ABC_transporter_permease"/>
</dbReference>
<dbReference type="Proteomes" id="UP001614394">
    <property type="component" value="Unassembled WGS sequence"/>
</dbReference>
<comment type="similarity">
    <text evidence="7">Belongs to the binding-protein-dependent transport system permease family.</text>
</comment>
<protein>
    <submittedName>
        <fullName evidence="9">Carbohydrate ABC transporter permease</fullName>
    </submittedName>
</protein>
<keyword evidence="3" id="KW-1003">Cell membrane</keyword>
<proteinExistence type="inferred from homology"/>
<keyword evidence="4 7" id="KW-0812">Transmembrane</keyword>
<feature type="transmembrane region" description="Helical" evidence="7">
    <location>
        <begin position="113"/>
        <end position="133"/>
    </location>
</feature>
<evidence type="ECO:0000256" key="5">
    <source>
        <dbReference type="ARBA" id="ARBA00022989"/>
    </source>
</evidence>
<keyword evidence="10" id="KW-1185">Reference proteome</keyword>